<name>A0A3S5FDP6_9PLAT</name>
<keyword evidence="3" id="KW-1185">Reference proteome</keyword>
<feature type="region of interest" description="Disordered" evidence="1">
    <location>
        <begin position="1"/>
        <end position="22"/>
    </location>
</feature>
<accession>A0A3S5FDP6</accession>
<proteinExistence type="predicted"/>
<sequence length="144" mass="15969">MDTGLLSWGFGEDDPLESLRGQKKKAEDELRLEWSDEEQDQIFSENKVPPLSKYTIKPKDGQIIDGGDDVAENGELAAVVTEDLNECADIEEFDEDSDEVEGDIDVMACQLKFIACLRIIAEELNTLATGAEVSRFRIGTKALL</sequence>
<evidence type="ECO:0000313" key="3">
    <source>
        <dbReference type="Proteomes" id="UP000784294"/>
    </source>
</evidence>
<dbReference type="Proteomes" id="UP000784294">
    <property type="component" value="Unassembled WGS sequence"/>
</dbReference>
<evidence type="ECO:0000256" key="1">
    <source>
        <dbReference type="SAM" id="MobiDB-lite"/>
    </source>
</evidence>
<dbReference type="AlphaFoldDB" id="A0A3S5FDP6"/>
<gene>
    <name evidence="2" type="ORF">PXEA_LOCUS13601</name>
</gene>
<protein>
    <submittedName>
        <fullName evidence="2">Uncharacterized protein</fullName>
    </submittedName>
</protein>
<dbReference type="EMBL" id="CAAALY010045051">
    <property type="protein sequence ID" value="VEL20161.1"/>
    <property type="molecule type" value="Genomic_DNA"/>
</dbReference>
<evidence type="ECO:0000313" key="2">
    <source>
        <dbReference type="EMBL" id="VEL20161.1"/>
    </source>
</evidence>
<organism evidence="2 3">
    <name type="scientific">Protopolystoma xenopodis</name>
    <dbReference type="NCBI Taxonomy" id="117903"/>
    <lineage>
        <taxon>Eukaryota</taxon>
        <taxon>Metazoa</taxon>
        <taxon>Spiralia</taxon>
        <taxon>Lophotrochozoa</taxon>
        <taxon>Platyhelminthes</taxon>
        <taxon>Monogenea</taxon>
        <taxon>Polyopisthocotylea</taxon>
        <taxon>Polystomatidea</taxon>
        <taxon>Polystomatidae</taxon>
        <taxon>Protopolystoma</taxon>
    </lineage>
</organism>
<comment type="caution">
    <text evidence="2">The sequence shown here is derived from an EMBL/GenBank/DDBJ whole genome shotgun (WGS) entry which is preliminary data.</text>
</comment>
<reference evidence="2" key="1">
    <citation type="submission" date="2018-11" db="EMBL/GenBank/DDBJ databases">
        <authorList>
            <consortium name="Pathogen Informatics"/>
        </authorList>
    </citation>
    <scope>NUCLEOTIDE SEQUENCE</scope>
</reference>
<dbReference type="OrthoDB" id="342131at2759"/>